<proteinExistence type="predicted"/>
<sequence>MMDSKMYYGVLILLVLLAWIASPAYKQWQEKQSRQGGLNYANVIGILTVLLAILFLFSPAVFSLLAIPSALLAMALLACSRRESLKIKQKKQE</sequence>
<keyword evidence="1" id="KW-0812">Transmembrane</keyword>
<protein>
    <submittedName>
        <fullName evidence="2">Uncharacterized protein</fullName>
    </submittedName>
</protein>
<evidence type="ECO:0000313" key="3">
    <source>
        <dbReference type="Proteomes" id="UP000438120"/>
    </source>
</evidence>
<evidence type="ECO:0000313" key="2">
    <source>
        <dbReference type="EMBL" id="MST86693.1"/>
    </source>
</evidence>
<dbReference type="EMBL" id="VUMX01000006">
    <property type="protein sequence ID" value="MST86693.1"/>
    <property type="molecule type" value="Genomic_DNA"/>
</dbReference>
<comment type="caution">
    <text evidence="2">The sequence shown here is derived from an EMBL/GenBank/DDBJ whole genome shotgun (WGS) entry which is preliminary data.</text>
</comment>
<feature type="transmembrane region" description="Helical" evidence="1">
    <location>
        <begin position="37"/>
        <end position="56"/>
    </location>
</feature>
<dbReference type="Proteomes" id="UP000438120">
    <property type="component" value="Unassembled WGS sequence"/>
</dbReference>
<dbReference type="RefSeq" id="WP_154547712.1">
    <property type="nucleotide sequence ID" value="NZ_VUMX01000006.1"/>
</dbReference>
<evidence type="ECO:0000256" key="1">
    <source>
        <dbReference type="SAM" id="Phobius"/>
    </source>
</evidence>
<keyword evidence="1" id="KW-0472">Membrane</keyword>
<keyword evidence="3" id="KW-1185">Reference proteome</keyword>
<dbReference type="AlphaFoldDB" id="A0A6A8MBY9"/>
<gene>
    <name evidence="2" type="ORF">FYJ62_03330</name>
</gene>
<organism evidence="2 3">
    <name type="scientific">Lactobacillus porci</name>
    <dbReference type="NCBI Taxonomy" id="2012477"/>
    <lineage>
        <taxon>Bacteria</taxon>
        <taxon>Bacillati</taxon>
        <taxon>Bacillota</taxon>
        <taxon>Bacilli</taxon>
        <taxon>Lactobacillales</taxon>
        <taxon>Lactobacillaceae</taxon>
        <taxon>Lactobacillus</taxon>
    </lineage>
</organism>
<name>A0A6A8MBY9_9LACO</name>
<feature type="transmembrane region" description="Helical" evidence="1">
    <location>
        <begin position="6"/>
        <end position="25"/>
    </location>
</feature>
<feature type="transmembrane region" description="Helical" evidence="1">
    <location>
        <begin position="62"/>
        <end position="80"/>
    </location>
</feature>
<accession>A0A6A8MBY9</accession>
<reference evidence="2 3" key="1">
    <citation type="submission" date="2019-08" db="EMBL/GenBank/DDBJ databases">
        <title>In-depth cultivation of the pig gut microbiome towards novel bacterial diversity and tailored functional studies.</title>
        <authorList>
            <person name="Wylensek D."/>
            <person name="Hitch T.C.A."/>
            <person name="Clavel T."/>
        </authorList>
    </citation>
    <scope>NUCLEOTIDE SEQUENCE [LARGE SCALE GENOMIC DNA]</scope>
    <source>
        <strain evidence="2 3">Bifido-178-WT-2B</strain>
    </source>
</reference>
<keyword evidence="1" id="KW-1133">Transmembrane helix</keyword>